<reference evidence="5 6" key="1">
    <citation type="submission" date="2016-10" db="EMBL/GenBank/DDBJ databases">
        <authorList>
            <person name="Varghese N."/>
            <person name="Submissions S."/>
        </authorList>
    </citation>
    <scope>NUCLEOTIDE SEQUENCE [LARGE SCALE GENOMIC DNA]</scope>
    <source>
        <strain evidence="5 6">Mar_2010_102</strain>
    </source>
</reference>
<evidence type="ECO:0000256" key="2">
    <source>
        <dbReference type="ARBA" id="ARBA00022737"/>
    </source>
</evidence>
<evidence type="ECO:0000259" key="4">
    <source>
        <dbReference type="Pfam" id="PF07593"/>
    </source>
</evidence>
<keyword evidence="1" id="KW-0732">Signal</keyword>
<dbReference type="Proteomes" id="UP000198858">
    <property type="component" value="Chromosome I"/>
</dbReference>
<dbReference type="PANTHER" id="PTHR16026">
    <property type="entry name" value="CARTILAGE ACIDIC PROTEIN 1"/>
    <property type="match status" value="1"/>
</dbReference>
<organism evidence="5 6">
    <name type="scientific">Christiangramia echinicola</name>
    <dbReference type="NCBI Taxonomy" id="279359"/>
    <lineage>
        <taxon>Bacteria</taxon>
        <taxon>Pseudomonadati</taxon>
        <taxon>Bacteroidota</taxon>
        <taxon>Flavobacteriia</taxon>
        <taxon>Flavobacteriales</taxon>
        <taxon>Flavobacteriaceae</taxon>
        <taxon>Christiangramia</taxon>
    </lineage>
</organism>
<proteinExistence type="predicted"/>
<dbReference type="Gene3D" id="2.130.10.130">
    <property type="entry name" value="Integrin alpha, N-terminal"/>
    <property type="match status" value="4"/>
</dbReference>
<accession>A0A1H1KSQ8</accession>
<sequence length="1104" mass="123028">MIKKIVLLLNILIAFSCEKDKKSEHSYNKSQEQKLFTEMPSDSTGIDFVNRVENEKDFNIFNYRNFYNGGGVGIGDLNNDGFPDVYLTANRQKNNLYLNKGNFKFEDISVSAGVEGSRSWSTGVTLVDINADGFLDIYVCNAGNLEGDDKKNELFINNGDLTFTEKAEEYNLDDSGFGTHAAFFDYDGDGDLDVYLLNNSFIPVSSLGYVNKRELRSEDWNIPEVLKGGGDKLLRNDNGKFTDVSEKAGIYGSLIGFGLGVTIGDINGDFLPDIYVSNDFYERDYLYINKGDGTFSEEIKDYMQHLSLSSMGADMADLNNDGLPEIFVTDMLPEDDKRLKETGDYERYDLFQLKKSRDFYNQYMQNTLQLNNGDGTFSEIAHFSGVAKTDWSWGALMFDMDNDGYRDIFVSNGIFHDLTNNDFMDFFANDIIQKMSITGKKEDIDKVINKMPSTPIPNYALKNGKDLVFENMAEEWGLDHPGFSNGSAYADLDNDGDLDLIVNNFNMPAFVYRNNSEKTGNSFIKLKIKGEGKNTMAIGSVLDLYCDGEVIRQELIPTRGFQSSVDYVQTIGLGKKQKIDSVRIVFPNKKQLIVKAPELNSTLVLDQANAKSSWKKASDNKEAWFEEIATEFEINKEDRHVDFDYEGLIPKMQSREGPAIAVGDLDGDGNDDIYIGGAFGSSGKIYLQKKPGELKQIDFDTGDNFEDTDAEFADIDGDNDLDLLVTSGGNFKNARTGLRAYINNGNLQFSDYKVVAYSPNNISNVEVADIDNDGDVDLFLGIYTVPGIYGLKVSSQLLENNGKGVFKNITETAAPGLKHIGMVKAAVFEDLNSDGQPDLSVVGEWMSPRIFINKNGNFDLKEDQLSEYTGLYNSVFARDLNNDGFADLIFGNRGRNASFQASESEPAKMFVADFDLNGTTEQIFTRTIEGRDIPLHTKRELAGQVVSIKKQNMKFSEYSSKSVQDLFGPEVLENAEVSIITNFESIIAYNDGKANFKVHSLPPEAQYSCVCSISAGDFNQDGKQDIILAGNNYSLKPQFGRMDASFGTILLNADEGFEVADSKTSGLTLKGEVKSLKWLKDKNGNEYLLAGITNEKPKLFKRNE</sequence>
<dbReference type="PANTHER" id="PTHR16026:SF0">
    <property type="entry name" value="CARTILAGE ACIDIC PROTEIN 1"/>
    <property type="match status" value="1"/>
</dbReference>
<keyword evidence="6" id="KW-1185">Reference proteome</keyword>
<dbReference type="EMBL" id="LT629745">
    <property type="protein sequence ID" value="SDR65353.1"/>
    <property type="molecule type" value="Genomic_DNA"/>
</dbReference>
<gene>
    <name evidence="5" type="ORF">SAMN04488552_0111</name>
</gene>
<dbReference type="InterPro" id="IPR013519">
    <property type="entry name" value="Int_alpha_beta-p"/>
</dbReference>
<dbReference type="STRING" id="1250231.SAMN04488552_0111"/>
<protein>
    <submittedName>
        <fullName evidence="5">Repeat domain-containing protein</fullName>
    </submittedName>
</protein>
<dbReference type="InterPro" id="IPR011519">
    <property type="entry name" value="UnbV_ASPIC"/>
</dbReference>
<evidence type="ECO:0000256" key="1">
    <source>
        <dbReference type="ARBA" id="ARBA00022729"/>
    </source>
</evidence>
<name>A0A1H1KSQ8_9FLAO</name>
<dbReference type="SMART" id="SM00191">
    <property type="entry name" value="Int_alpha"/>
    <property type="match status" value="2"/>
</dbReference>
<dbReference type="Pfam" id="PF07593">
    <property type="entry name" value="UnbV_ASPIC"/>
    <property type="match status" value="1"/>
</dbReference>
<keyword evidence="2" id="KW-0677">Repeat</keyword>
<dbReference type="InterPro" id="IPR027039">
    <property type="entry name" value="Crtac1"/>
</dbReference>
<evidence type="ECO:0000313" key="6">
    <source>
        <dbReference type="Proteomes" id="UP000198858"/>
    </source>
</evidence>
<dbReference type="InterPro" id="IPR028994">
    <property type="entry name" value="Integrin_alpha_N"/>
</dbReference>
<dbReference type="AlphaFoldDB" id="A0A1H1KSQ8"/>
<keyword evidence="3" id="KW-0325">Glycoprotein</keyword>
<feature type="domain" description="ASPIC/UnbV" evidence="4">
    <location>
        <begin position="537"/>
        <end position="603"/>
    </location>
</feature>
<dbReference type="RefSeq" id="WP_089660855.1">
    <property type="nucleotide sequence ID" value="NZ_LT629745.1"/>
</dbReference>
<dbReference type="Pfam" id="PF13517">
    <property type="entry name" value="FG-GAP_3"/>
    <property type="match status" value="7"/>
</dbReference>
<evidence type="ECO:0000256" key="3">
    <source>
        <dbReference type="ARBA" id="ARBA00023180"/>
    </source>
</evidence>
<evidence type="ECO:0000313" key="5">
    <source>
        <dbReference type="EMBL" id="SDR65353.1"/>
    </source>
</evidence>
<dbReference type="SUPFAM" id="SSF69318">
    <property type="entry name" value="Integrin alpha N-terminal domain"/>
    <property type="match status" value="3"/>
</dbReference>
<dbReference type="PROSITE" id="PS51257">
    <property type="entry name" value="PROKAR_LIPOPROTEIN"/>
    <property type="match status" value="1"/>
</dbReference>
<dbReference type="InterPro" id="IPR013517">
    <property type="entry name" value="FG-GAP"/>
</dbReference>